<sequence>MRPLIGIVGSEENQQFTLASGYVRAIEEVGGCAIYLPGSFDENLLETIHGFVLTGGGDIDPFHFEEAPLPGLGEVNGARDVRELELLNKLTSLRKPVLGICKGMQMLNVASGGTIYQDLYSMEGRSFLQHKAKRPRHEAHHEVNVVPGSFLAKWIGSSVLAVNSFHHQAVHRLGDDMVVSADASDGVVEAIEHKVYPWYGVQWHPETMVSCPHSRTLFAAFIKHTKELNYDTY</sequence>
<organism evidence="1 2">
    <name type="scientific">Chryseomicrobium palamuruense</name>
    <dbReference type="NCBI Taxonomy" id="682973"/>
    <lineage>
        <taxon>Bacteria</taxon>
        <taxon>Bacillati</taxon>
        <taxon>Bacillota</taxon>
        <taxon>Bacilli</taxon>
        <taxon>Bacillales</taxon>
        <taxon>Caryophanaceae</taxon>
        <taxon>Chryseomicrobium</taxon>
    </lineage>
</organism>
<dbReference type="PROSITE" id="PS51273">
    <property type="entry name" value="GATASE_TYPE_1"/>
    <property type="match status" value="1"/>
</dbReference>
<dbReference type="SUPFAM" id="SSF52317">
    <property type="entry name" value="Class I glutamine amidotransferase-like"/>
    <property type="match status" value="1"/>
</dbReference>
<evidence type="ECO:0000313" key="1">
    <source>
        <dbReference type="EMBL" id="MFC4354765.1"/>
    </source>
</evidence>
<keyword evidence="2" id="KW-1185">Reference proteome</keyword>
<dbReference type="Proteomes" id="UP001595733">
    <property type="component" value="Unassembled WGS sequence"/>
</dbReference>
<dbReference type="Pfam" id="PF07722">
    <property type="entry name" value="Peptidase_C26"/>
    <property type="match status" value="1"/>
</dbReference>
<dbReference type="RefSeq" id="WP_378141044.1">
    <property type="nucleotide sequence ID" value="NZ_JBHSEF010000016.1"/>
</dbReference>
<dbReference type="CDD" id="cd01745">
    <property type="entry name" value="GATase1_2"/>
    <property type="match status" value="1"/>
</dbReference>
<dbReference type="InterPro" id="IPR029062">
    <property type="entry name" value="Class_I_gatase-like"/>
</dbReference>
<dbReference type="InterPro" id="IPR011697">
    <property type="entry name" value="Peptidase_C26"/>
</dbReference>
<dbReference type="EMBL" id="JBHSEF010000016">
    <property type="protein sequence ID" value="MFC4354765.1"/>
    <property type="molecule type" value="Genomic_DNA"/>
</dbReference>
<gene>
    <name evidence="1" type="ORF">ACFO0S_06795</name>
</gene>
<dbReference type="InterPro" id="IPR044668">
    <property type="entry name" value="PuuD-like"/>
</dbReference>
<reference evidence="2" key="1">
    <citation type="journal article" date="2019" name="Int. J. Syst. Evol. Microbiol.">
        <title>The Global Catalogue of Microorganisms (GCM) 10K type strain sequencing project: providing services to taxonomists for standard genome sequencing and annotation.</title>
        <authorList>
            <consortium name="The Broad Institute Genomics Platform"/>
            <consortium name="The Broad Institute Genome Sequencing Center for Infectious Disease"/>
            <person name="Wu L."/>
            <person name="Ma J."/>
        </authorList>
    </citation>
    <scope>NUCLEOTIDE SEQUENCE [LARGE SCALE GENOMIC DNA]</scope>
    <source>
        <strain evidence="2">CCUG 50353</strain>
    </source>
</reference>
<comment type="caution">
    <text evidence="1">The sequence shown here is derived from an EMBL/GenBank/DDBJ whole genome shotgun (WGS) entry which is preliminary data.</text>
</comment>
<dbReference type="PANTHER" id="PTHR43235">
    <property type="entry name" value="GLUTAMINE AMIDOTRANSFERASE PB2B2.05-RELATED"/>
    <property type="match status" value="1"/>
</dbReference>
<protein>
    <submittedName>
        <fullName evidence="1">Gamma-glutamyl-gamma-aminobutyrate hydrolase family protein</fullName>
    </submittedName>
</protein>
<dbReference type="Gene3D" id="3.40.50.880">
    <property type="match status" value="1"/>
</dbReference>
<evidence type="ECO:0000313" key="2">
    <source>
        <dbReference type="Proteomes" id="UP001595733"/>
    </source>
</evidence>
<proteinExistence type="predicted"/>
<dbReference type="PANTHER" id="PTHR43235:SF1">
    <property type="entry name" value="GLUTAMINE AMIDOTRANSFERASE PB2B2.05-RELATED"/>
    <property type="match status" value="1"/>
</dbReference>
<accession>A0ABV8UV06</accession>
<dbReference type="GO" id="GO:0016787">
    <property type="term" value="F:hydrolase activity"/>
    <property type="evidence" value="ECO:0007669"/>
    <property type="project" value="UniProtKB-KW"/>
</dbReference>
<name>A0ABV8UV06_9BACL</name>
<keyword evidence="1" id="KW-0378">Hydrolase</keyword>